<dbReference type="InterPro" id="IPR011993">
    <property type="entry name" value="PH-like_dom_sf"/>
</dbReference>
<feature type="compositionally biased region" description="Low complexity" evidence="3">
    <location>
        <begin position="39"/>
        <end position="63"/>
    </location>
</feature>
<keyword evidence="1" id="KW-0343">GTPase activation</keyword>
<feature type="region of interest" description="Disordered" evidence="3">
    <location>
        <begin position="1475"/>
        <end position="1512"/>
    </location>
</feature>
<feature type="region of interest" description="Disordered" evidence="3">
    <location>
        <begin position="820"/>
        <end position="844"/>
    </location>
</feature>
<feature type="domain" description="Rho-GAP" evidence="5">
    <location>
        <begin position="2651"/>
        <end position="2843"/>
    </location>
</feature>
<dbReference type="PANTHER" id="PTHR23176">
    <property type="entry name" value="RHO/RAC/CDC GTPASE-ACTIVATING PROTEIN"/>
    <property type="match status" value="1"/>
</dbReference>
<dbReference type="Gene3D" id="1.10.840.10">
    <property type="entry name" value="Ras guanine-nucleotide exchange factors catalytic domain"/>
    <property type="match status" value="2"/>
</dbReference>
<feature type="compositionally biased region" description="Low complexity" evidence="3">
    <location>
        <begin position="2860"/>
        <end position="2872"/>
    </location>
</feature>
<evidence type="ECO:0000256" key="3">
    <source>
        <dbReference type="SAM" id="MobiDB-lite"/>
    </source>
</evidence>
<feature type="region of interest" description="Disordered" evidence="3">
    <location>
        <begin position="2458"/>
        <end position="2484"/>
    </location>
</feature>
<feature type="compositionally biased region" description="Low complexity" evidence="3">
    <location>
        <begin position="1487"/>
        <end position="1503"/>
    </location>
</feature>
<evidence type="ECO:0000313" key="6">
    <source>
        <dbReference type="EMBL" id="KAJ1731303.1"/>
    </source>
</evidence>
<dbReference type="Pfam" id="PF00617">
    <property type="entry name" value="RasGEF"/>
    <property type="match status" value="1"/>
</dbReference>
<dbReference type="PROSITE" id="PS50003">
    <property type="entry name" value="PH_DOMAIN"/>
    <property type="match status" value="1"/>
</dbReference>
<dbReference type="PROSITE" id="PS50238">
    <property type="entry name" value="RHOGAP"/>
    <property type="match status" value="1"/>
</dbReference>
<dbReference type="SUPFAM" id="SSF50729">
    <property type="entry name" value="PH domain-like"/>
    <property type="match status" value="2"/>
</dbReference>
<feature type="region of interest" description="Disordered" evidence="3">
    <location>
        <begin position="2560"/>
        <end position="2597"/>
    </location>
</feature>
<dbReference type="InterPro" id="IPR008936">
    <property type="entry name" value="Rho_GTPase_activation_prot"/>
</dbReference>
<feature type="coiled-coil region" evidence="2">
    <location>
        <begin position="2365"/>
        <end position="2414"/>
    </location>
</feature>
<feature type="compositionally biased region" description="Low complexity" evidence="3">
    <location>
        <begin position="1383"/>
        <end position="1395"/>
    </location>
</feature>
<evidence type="ECO:0000259" key="4">
    <source>
        <dbReference type="PROSITE" id="PS50003"/>
    </source>
</evidence>
<feature type="region of interest" description="Disordered" evidence="3">
    <location>
        <begin position="863"/>
        <end position="891"/>
    </location>
</feature>
<feature type="region of interest" description="Disordered" evidence="3">
    <location>
        <begin position="2054"/>
        <end position="2090"/>
    </location>
</feature>
<feature type="compositionally biased region" description="Low complexity" evidence="3">
    <location>
        <begin position="2054"/>
        <end position="2075"/>
    </location>
</feature>
<dbReference type="SUPFAM" id="SSF48350">
    <property type="entry name" value="GTPase activation domain, GAP"/>
    <property type="match status" value="1"/>
</dbReference>
<dbReference type="SUPFAM" id="SSF48366">
    <property type="entry name" value="Ras GEF"/>
    <property type="match status" value="2"/>
</dbReference>
<keyword evidence="2" id="KW-0175">Coiled coil</keyword>
<feature type="region of interest" description="Disordered" evidence="3">
    <location>
        <begin position="970"/>
        <end position="996"/>
    </location>
</feature>
<dbReference type="InterPro" id="IPR000198">
    <property type="entry name" value="RhoGAP_dom"/>
</dbReference>
<dbReference type="GO" id="GO:0005737">
    <property type="term" value="C:cytoplasm"/>
    <property type="evidence" value="ECO:0007669"/>
    <property type="project" value="TreeGrafter"/>
</dbReference>
<dbReference type="SMART" id="SM00233">
    <property type="entry name" value="PH"/>
    <property type="match status" value="2"/>
</dbReference>
<feature type="region of interest" description="Disordered" evidence="3">
    <location>
        <begin position="212"/>
        <end position="238"/>
    </location>
</feature>
<dbReference type="InterPro" id="IPR036964">
    <property type="entry name" value="RASGEF_cat_dom_sf"/>
</dbReference>
<dbReference type="GO" id="GO:0005085">
    <property type="term" value="F:guanyl-nucleotide exchange factor activity"/>
    <property type="evidence" value="ECO:0007669"/>
    <property type="project" value="InterPro"/>
</dbReference>
<evidence type="ECO:0000256" key="1">
    <source>
        <dbReference type="ARBA" id="ARBA00022468"/>
    </source>
</evidence>
<dbReference type="InterPro" id="IPR023578">
    <property type="entry name" value="Ras_GEF_dom_sf"/>
</dbReference>
<dbReference type="SMART" id="SM00324">
    <property type="entry name" value="RhoGAP"/>
    <property type="match status" value="1"/>
</dbReference>
<feature type="compositionally biased region" description="Acidic residues" evidence="3">
    <location>
        <begin position="2850"/>
        <end position="2859"/>
    </location>
</feature>
<dbReference type="GO" id="GO:0005096">
    <property type="term" value="F:GTPase activator activity"/>
    <property type="evidence" value="ECO:0007669"/>
    <property type="project" value="UniProtKB-KW"/>
</dbReference>
<keyword evidence="7" id="KW-1185">Reference proteome</keyword>
<accession>A0A9W7YFH3</accession>
<evidence type="ECO:0000256" key="2">
    <source>
        <dbReference type="SAM" id="Coils"/>
    </source>
</evidence>
<gene>
    <name evidence="6" type="ORF">LPJ61_002600</name>
</gene>
<comment type="caution">
    <text evidence="6">The sequence shown here is derived from an EMBL/GenBank/DDBJ whole genome shotgun (WGS) entry which is preliminary data.</text>
</comment>
<dbReference type="Gene3D" id="1.10.555.10">
    <property type="entry name" value="Rho GTPase activation protein"/>
    <property type="match status" value="1"/>
</dbReference>
<feature type="compositionally biased region" description="Basic and acidic residues" evidence="3">
    <location>
        <begin position="1449"/>
        <end position="1461"/>
    </location>
</feature>
<dbReference type="Pfam" id="PF00620">
    <property type="entry name" value="RhoGAP"/>
    <property type="match status" value="1"/>
</dbReference>
<dbReference type="Gene3D" id="1.20.870.10">
    <property type="entry name" value="Son of sevenless (SoS) protein Chain: S domain 1"/>
    <property type="match status" value="1"/>
</dbReference>
<feature type="region of interest" description="Disordered" evidence="3">
    <location>
        <begin position="2850"/>
        <end position="2918"/>
    </location>
</feature>
<dbReference type="InterPro" id="IPR050729">
    <property type="entry name" value="Rho-GAP"/>
</dbReference>
<dbReference type="InterPro" id="IPR001895">
    <property type="entry name" value="RASGEF_cat_dom"/>
</dbReference>
<dbReference type="OrthoDB" id="79452at2759"/>
<feature type="compositionally biased region" description="Basic and acidic residues" evidence="3">
    <location>
        <begin position="1"/>
        <end position="14"/>
    </location>
</feature>
<dbReference type="Proteomes" id="UP001143981">
    <property type="component" value="Unassembled WGS sequence"/>
</dbReference>
<dbReference type="Pfam" id="PF00169">
    <property type="entry name" value="PH"/>
    <property type="match status" value="1"/>
</dbReference>
<feature type="compositionally biased region" description="Pro residues" evidence="3">
    <location>
        <begin position="218"/>
        <end position="229"/>
    </location>
</feature>
<sequence length="2930" mass="307983">MAPGNDRPRDEPTKSRSRPLAAIGQSLRRGLTSRRSNKAAAATAAAEPAQPAAASAESPRSATVSAEPARAAMRSADQPHATVSISTAAAAAGKRSTFSKATYMPSPLSRGALPGASVAASLGLGGADSGAAASSIYGGGRTQRVASASGAHPGSAAAASSAAAHFRKTLYGSSALAGLSKSGYASSSPALSAVAPGGVAAGAMAVSAAAGGAARGDAPPPGRKGPPAEPAGAGAGPHGGTVNRDYSFAIAASHPGATAQSARSSAGAPMLVAKEGYLSKKTDINPSTSLASALSRGWKVYRVVLKGAKIFFYKPPSESEMRAMFPEETAAATNETAGGYFRSSMAVAAYDDMGSSSGGPGFPMSPGEVDSGSRAILFEPGVCDGEITAPLCERYTFGECFTEVDLRSLKFKRYVSVLIFDDTIVVLKRRWVRQGLASSFFGAVSNKMRFGKGTRAKTSQPTDSSSLVSSELGIAGKGYFTKWKYHSQYPLTSAEAVEAASSRFSVAHAPGVLGHLGRECQAGSGRISLYSIGNSSVSSIMTRTSTLSKDYSGALASGLVPGFQLFIGGKERVARMFVATTSDAKNTWLSRFAAAKASYARRLRQRPRENTATGRLFSSAGEQQRPVTAALGKDAFAEPALVEDKAKQPKDTRTRLFWGTQRHPELVVAERAALAAGAEAAQPADDSCSTALVVIGGSRSALVHEMVFRTAASATGAASFSAQLVGTYPLLMSHADFLGELQRYAGLVMQDTPGYAALVAGLGEIVMGLAVQYAHVYDAEQIEILRTIVASAAAADPEHDAEAVTAVTAAIDRMVPVAATAASDDASKSQNTAGPSADMRSPPLSGLESYEIIGSISSAMGTKISADVTPRPPRGRSKTHHGEPEPSVPQIPTVPELARVEITGLTPSLLLRVPPDEFAHQLYLFHKSQLAGFNPKQAQLYIPLPSQRSSGSSSSAACQQTPSLLTIGAHTATEPSSSPARDAVRNAGPTAAGADDPAAGSLDVFRQLMVFTQNEPHFITRLIHHHLLVELPLNRPARRSALLQQWVRIGEECRAIGDAVSWAAIAMAVTMAPIARLRETWHGVALSWKELIVAEWVPLLVAHGLHEADIDVPGQPVDAKPLVIRPQHKSGASTPTAGAGYSYTPIPFYGTIRMRIGRQGRRLRQAYAPALAAAGGSSGAAGGAGEPGDKILFAHYGRMYAAAHEAAASIPNSVVERARTDIMRSRASSMSLASKFQQGGPLDASGGIVGDRRSVNQDAALPQIAPLAVLDPSILSHPYLQSYLRSLALNPLKIGDELAGADAVEYDLRYLLSISLQCEPSVGDLYHQHMLQDADSSADDAGFAQPSAPSALRQAPGSILPLVCPETVPSTNILQWITPAARTPAPQTPAQPQTPMASRTSAMPGRAGAFSRAPLRPDSLALGGSAGCPPTPRKASQGTMEPMSPAAATEREQQVVREKRSQSFPAIIASDSAEGSAAAAADDEPADGALAHADGSAGAGHSAEQQQISDAAQSHAVFSGTTVYAANGDLALGVLRVQHVRQKPSEPAPVPAAVSVQHLRFVVEVQGGTLPIMLDLLINGIEHYSAGLVTDKGVPIQLPEGVAPALVFNRDVFQRTFMASFRHFCTGPTVVASMRRSLAQFSGHEWSFVEASLTTLLDVCENWLGQHFADFLDSMTLRDAMAEFASALRGAVEAQQPEADDAQGSWKDLCERATMLISDLATQLLTPSGYAQLEKVLDRRLACAVSRERRESASAQLDVDMKSPISLLSVADPDVVLVSLNRLAQTHFARCSFNDWLVAFCLLEVQTHAPLPWYPKKRMAHVPPEEDLTVSDIYQVLEQTHRGRNSAQAHELSGTSVGAGVVGAGGVSVSTVETSLMRTLPHSIQTMLELHRTIRGWVVRQIADPTISLTQRVARIQKFLTIIRLCRKDSHLATSHVFGSLLNSYMREAGMIPDRQPSYRVGSIKRYNVGSRVAGETGRRGKRKGGHSQAKYVPSFVERAVASALVSPESRQFVRAWNEVAAENSTKLETLEAVLRGARDWAAFDATLPAAKAAAGADDGNNSSSSGSALQAGEAPRAIPVHRSRSNPTVDGIDVSEDSMARADCFVPCLGWLLENMVSLCYDTPDSLSSDARLVNLAKRHRVYIMLCICDQLASRCQEAFALPTKIRIDNGQFGTWVAQAPLRMADLRAASSAEMVLASESAPIAAAPAPSAGSAAAAGGAHASGPASDRSFSFSLPLAHAPGFGRPSESIASQTLRHAHVGGFTKRSITNLRGAPSGPGATVVGGGGGGGDARVYGGRKASTAVPHATPDFGSSQAFGSPPAPTPRALAFPDGSGAGAPGAGGAVGGGVGGGAVYMRPFTRLVTDEIEKARQEIRERERLERELRDREQAIERQKNERTKILKRRLKEQQQRRAKNEPLLKMASLMNKVGGISTRESAMEGAAGAAPGGIAHGVEAQAGSRDSNRLSAASTSRPRGPALPSTKPANVINLINSTIAIEPSYTKRDFVFRVVTEEGGQYLLQAPDQEQMEEWIGAMRDAATEAAARRLTLFVEEAKKHNAGDSGAGGSSGVAAGMGDTDAPAYQPHNGRHPSSETTRSRFTAFLGGAAALGALGMSSSSSSASASSRGALAAAPPAKEPMATADPKTFGVDLAKQMPDPKVVPVIVEKCLAEIENRGLEEVGIYRVSGAAADVSRLRNMFNADPDAVDLGSGEFDDINVVSGVIKQFLRELPEPLLTFSLYDGFINAASIDDYDERLWAIKDLVQALPMTNYTVLKRLVEHLERVTDYEEVNHMYGTNLALVFGPSLLRPPPGTSSFALAMSNLGHAQSVIKNIILQYHWIFNVEEEAEPMADGELEEPSAAADDAPPEAAQESRPVDSAADDDDDMPLGGLAVDVKQAKRASVAPSPLTPSTQADMDQLAAAVDKLSV</sequence>
<dbReference type="PANTHER" id="PTHR23176:SF129">
    <property type="entry name" value="RHO GTPASE ACTIVATING PROTEIN AT 16F, ISOFORM E-RELATED"/>
    <property type="match status" value="1"/>
</dbReference>
<evidence type="ECO:0000313" key="7">
    <source>
        <dbReference type="Proteomes" id="UP001143981"/>
    </source>
</evidence>
<protein>
    <recommendedName>
        <fullName evidence="8">Ras GEF</fullName>
    </recommendedName>
</protein>
<dbReference type="InterPro" id="IPR001849">
    <property type="entry name" value="PH_domain"/>
</dbReference>
<feature type="region of interest" description="Disordered" evidence="3">
    <location>
        <begin position="1383"/>
        <end position="1462"/>
    </location>
</feature>
<dbReference type="Gene3D" id="2.30.29.30">
    <property type="entry name" value="Pleckstrin-homology domain (PH domain)/Phosphotyrosine-binding domain (PTB)"/>
    <property type="match status" value="2"/>
</dbReference>
<dbReference type="EMBL" id="JANBOI010000344">
    <property type="protein sequence ID" value="KAJ1731303.1"/>
    <property type="molecule type" value="Genomic_DNA"/>
</dbReference>
<dbReference type="CDD" id="cd00159">
    <property type="entry name" value="RhoGAP"/>
    <property type="match status" value="1"/>
</dbReference>
<feature type="region of interest" description="Disordered" evidence="3">
    <location>
        <begin position="1"/>
        <end position="82"/>
    </location>
</feature>
<evidence type="ECO:0008006" key="8">
    <source>
        <dbReference type="Google" id="ProtNLM"/>
    </source>
</evidence>
<name>A0A9W7YFH3_9FUNG</name>
<evidence type="ECO:0000259" key="5">
    <source>
        <dbReference type="PROSITE" id="PS50238"/>
    </source>
</evidence>
<proteinExistence type="predicted"/>
<dbReference type="GO" id="GO:0007264">
    <property type="term" value="P:small GTPase-mediated signal transduction"/>
    <property type="evidence" value="ECO:0007669"/>
    <property type="project" value="InterPro"/>
</dbReference>
<organism evidence="6 7">
    <name type="scientific">Coemansia biformis</name>
    <dbReference type="NCBI Taxonomy" id="1286918"/>
    <lineage>
        <taxon>Eukaryota</taxon>
        <taxon>Fungi</taxon>
        <taxon>Fungi incertae sedis</taxon>
        <taxon>Zoopagomycota</taxon>
        <taxon>Kickxellomycotina</taxon>
        <taxon>Kickxellomycetes</taxon>
        <taxon>Kickxellales</taxon>
        <taxon>Kickxellaceae</taxon>
        <taxon>Coemansia</taxon>
    </lineage>
</organism>
<reference evidence="6" key="1">
    <citation type="submission" date="2022-07" db="EMBL/GenBank/DDBJ databases">
        <title>Phylogenomic reconstructions and comparative analyses of Kickxellomycotina fungi.</title>
        <authorList>
            <person name="Reynolds N.K."/>
            <person name="Stajich J.E."/>
            <person name="Barry K."/>
            <person name="Grigoriev I.V."/>
            <person name="Crous P."/>
            <person name="Smith M.E."/>
        </authorList>
    </citation>
    <scope>NUCLEOTIDE SEQUENCE</scope>
    <source>
        <strain evidence="6">BCRC 34381</strain>
    </source>
</reference>
<feature type="compositionally biased region" description="Low complexity" evidence="3">
    <location>
        <begin position="987"/>
        <end position="996"/>
    </location>
</feature>
<feature type="domain" description="PH" evidence="4">
    <location>
        <begin position="2507"/>
        <end position="2542"/>
    </location>
</feature>